<name>A0A5R9QFM1_9GAMM</name>
<comment type="caution">
    <text evidence="1">The sequence shown here is derived from an EMBL/GenBank/DDBJ whole genome shotgun (WGS) entry which is preliminary data.</text>
</comment>
<dbReference type="InterPro" id="IPR011673">
    <property type="entry name" value="DUF1615"/>
</dbReference>
<reference evidence="1 2" key="1">
    <citation type="journal article" date="2017" name="Eur. J. Clin. Microbiol. Infect. Dis.">
        <title>Uncommonly isolated clinical Pseudomonas: identification and phylogenetic assignation.</title>
        <authorList>
            <person name="Mulet M."/>
            <person name="Gomila M."/>
            <person name="Ramirez A."/>
            <person name="Cardew S."/>
            <person name="Moore E.R."/>
            <person name="Lalucat J."/>
            <person name="Garcia-Valdes E."/>
        </authorList>
    </citation>
    <scope>NUCLEOTIDE SEQUENCE [LARGE SCALE GENOMIC DNA]</scope>
    <source>
        <strain evidence="1 2">SD129</strain>
    </source>
</reference>
<evidence type="ECO:0000313" key="2">
    <source>
        <dbReference type="Proteomes" id="UP000306753"/>
    </source>
</evidence>
<organism evidence="1 2">
    <name type="scientific">Stutzerimonas nosocomialis</name>
    <dbReference type="NCBI Taxonomy" id="1056496"/>
    <lineage>
        <taxon>Bacteria</taxon>
        <taxon>Pseudomonadati</taxon>
        <taxon>Pseudomonadota</taxon>
        <taxon>Gammaproteobacteria</taxon>
        <taxon>Pseudomonadales</taxon>
        <taxon>Pseudomonadaceae</taxon>
        <taxon>Stutzerimonas</taxon>
    </lineage>
</organism>
<gene>
    <name evidence="1" type="ORF">DN820_10680</name>
</gene>
<dbReference type="Proteomes" id="UP000306753">
    <property type="component" value="Unassembled WGS sequence"/>
</dbReference>
<keyword evidence="2" id="KW-1185">Reference proteome</keyword>
<dbReference type="EMBL" id="QLAG01000011">
    <property type="protein sequence ID" value="TLX63602.1"/>
    <property type="molecule type" value="Genomic_DNA"/>
</dbReference>
<dbReference type="RefSeq" id="WP_138411732.1">
    <property type="nucleotide sequence ID" value="NZ_QLAG01000011.1"/>
</dbReference>
<evidence type="ECO:0000313" key="1">
    <source>
        <dbReference type="EMBL" id="TLX63602.1"/>
    </source>
</evidence>
<sequence length="358" mass="39400">MSALGLGALLALAGCGSQPPQPAGPTPEDVQAKIVRLMPTTVKDRQAWAVDIQLAFEVQGIAPTNENICSVIAVTEQESTFQAEPPVPGLAKIARQEIDRRAARLHVPGFLVDAALRTESPDGKTYGDRLKAVRTERQLSDIFDDFIGIVPLGRELFGSFNPVRTGGPMQVSIAFAESQARRYPYPVRGTLRDEVFTRRGGLYFGIAHLLGYEAHYDRHLYRYADFNAGWYASRNAAFQAAVARLTKTKLALDGDLIIHGSTAAGQTERAVRTLGSRLGMSDAAIRRALVQGDQLEFEQTELYRQVFAMADKAAGKPLPRAVLPGIRLESPKITRNLTTAWFANRVEERHKRCMARGR</sequence>
<accession>A0A5R9QFM1</accession>
<dbReference type="Pfam" id="PF07759">
    <property type="entry name" value="DUF1615"/>
    <property type="match status" value="1"/>
</dbReference>
<protein>
    <submittedName>
        <fullName evidence="1">DUF1615 domain-containing protein</fullName>
    </submittedName>
</protein>
<proteinExistence type="predicted"/>
<dbReference type="AlphaFoldDB" id="A0A5R9QFM1"/>